<keyword evidence="1" id="KW-0378">Hydrolase</keyword>
<dbReference type="Proteomes" id="UP001321760">
    <property type="component" value="Unassembled WGS sequence"/>
</dbReference>
<accession>A0AAV9GRC8</accession>
<keyword evidence="4" id="KW-1185">Reference proteome</keyword>
<organism evidence="3 4">
    <name type="scientific">Podospora aff. communis PSN243</name>
    <dbReference type="NCBI Taxonomy" id="3040156"/>
    <lineage>
        <taxon>Eukaryota</taxon>
        <taxon>Fungi</taxon>
        <taxon>Dikarya</taxon>
        <taxon>Ascomycota</taxon>
        <taxon>Pezizomycotina</taxon>
        <taxon>Sordariomycetes</taxon>
        <taxon>Sordariomycetidae</taxon>
        <taxon>Sordariales</taxon>
        <taxon>Podosporaceae</taxon>
        <taxon>Podospora</taxon>
    </lineage>
</organism>
<evidence type="ECO:0000313" key="4">
    <source>
        <dbReference type="Proteomes" id="UP001321760"/>
    </source>
</evidence>
<dbReference type="Gene3D" id="3.90.79.10">
    <property type="entry name" value="Nucleoside Triphosphate Pyrophosphohydrolase"/>
    <property type="match status" value="1"/>
</dbReference>
<dbReference type="AlphaFoldDB" id="A0AAV9GRC8"/>
<dbReference type="SUPFAM" id="SSF55811">
    <property type="entry name" value="Nudix"/>
    <property type="match status" value="1"/>
</dbReference>
<dbReference type="PANTHER" id="PTHR11839:SF1">
    <property type="entry name" value="ADP-SUGAR PYROPHOSPHATASE"/>
    <property type="match status" value="1"/>
</dbReference>
<evidence type="ECO:0000313" key="3">
    <source>
        <dbReference type="EMBL" id="KAK4451193.1"/>
    </source>
</evidence>
<dbReference type="GO" id="GO:0016787">
    <property type="term" value="F:hydrolase activity"/>
    <property type="evidence" value="ECO:0007669"/>
    <property type="project" value="UniProtKB-KW"/>
</dbReference>
<evidence type="ECO:0000256" key="1">
    <source>
        <dbReference type="ARBA" id="ARBA00022801"/>
    </source>
</evidence>
<gene>
    <name evidence="3" type="ORF">QBC34DRAFT_401504</name>
</gene>
<name>A0AAV9GRC8_9PEZI</name>
<dbReference type="GO" id="GO:0006753">
    <property type="term" value="P:nucleoside phosphate metabolic process"/>
    <property type="evidence" value="ECO:0007669"/>
    <property type="project" value="TreeGrafter"/>
</dbReference>
<reference evidence="3" key="1">
    <citation type="journal article" date="2023" name="Mol. Phylogenet. Evol.">
        <title>Genome-scale phylogeny and comparative genomics of the fungal order Sordariales.</title>
        <authorList>
            <person name="Hensen N."/>
            <person name="Bonometti L."/>
            <person name="Westerberg I."/>
            <person name="Brannstrom I.O."/>
            <person name="Guillou S."/>
            <person name="Cros-Aarteil S."/>
            <person name="Calhoun S."/>
            <person name="Haridas S."/>
            <person name="Kuo A."/>
            <person name="Mondo S."/>
            <person name="Pangilinan J."/>
            <person name="Riley R."/>
            <person name="LaButti K."/>
            <person name="Andreopoulos B."/>
            <person name="Lipzen A."/>
            <person name="Chen C."/>
            <person name="Yan M."/>
            <person name="Daum C."/>
            <person name="Ng V."/>
            <person name="Clum A."/>
            <person name="Steindorff A."/>
            <person name="Ohm R.A."/>
            <person name="Martin F."/>
            <person name="Silar P."/>
            <person name="Natvig D.O."/>
            <person name="Lalanne C."/>
            <person name="Gautier V."/>
            <person name="Ament-Velasquez S.L."/>
            <person name="Kruys A."/>
            <person name="Hutchinson M.I."/>
            <person name="Powell A.J."/>
            <person name="Barry K."/>
            <person name="Miller A.N."/>
            <person name="Grigoriev I.V."/>
            <person name="Debuchy R."/>
            <person name="Gladieux P."/>
            <person name="Hiltunen Thoren M."/>
            <person name="Johannesson H."/>
        </authorList>
    </citation>
    <scope>NUCLEOTIDE SEQUENCE</scope>
    <source>
        <strain evidence="3">PSN243</strain>
    </source>
</reference>
<dbReference type="GO" id="GO:0019693">
    <property type="term" value="P:ribose phosphate metabolic process"/>
    <property type="evidence" value="ECO:0007669"/>
    <property type="project" value="TreeGrafter"/>
</dbReference>
<reference evidence="3" key="2">
    <citation type="submission" date="2023-05" db="EMBL/GenBank/DDBJ databases">
        <authorList>
            <consortium name="Lawrence Berkeley National Laboratory"/>
            <person name="Steindorff A."/>
            <person name="Hensen N."/>
            <person name="Bonometti L."/>
            <person name="Westerberg I."/>
            <person name="Brannstrom I.O."/>
            <person name="Guillou S."/>
            <person name="Cros-Aarteil S."/>
            <person name="Calhoun S."/>
            <person name="Haridas S."/>
            <person name="Kuo A."/>
            <person name="Mondo S."/>
            <person name="Pangilinan J."/>
            <person name="Riley R."/>
            <person name="Labutti K."/>
            <person name="Andreopoulos B."/>
            <person name="Lipzen A."/>
            <person name="Chen C."/>
            <person name="Yanf M."/>
            <person name="Daum C."/>
            <person name="Ng V."/>
            <person name="Clum A."/>
            <person name="Ohm R."/>
            <person name="Martin F."/>
            <person name="Silar P."/>
            <person name="Natvig D."/>
            <person name="Lalanne C."/>
            <person name="Gautier V."/>
            <person name="Ament-Velasquez S.L."/>
            <person name="Kruys A."/>
            <person name="Hutchinson M.I."/>
            <person name="Powell A.J."/>
            <person name="Barry K."/>
            <person name="Miller A.N."/>
            <person name="Grigoriev I.V."/>
            <person name="Debuchy R."/>
            <person name="Gladieux P."/>
            <person name="Thoren M.H."/>
            <person name="Johannesson H."/>
        </authorList>
    </citation>
    <scope>NUCLEOTIDE SEQUENCE</scope>
    <source>
        <strain evidence="3">PSN243</strain>
    </source>
</reference>
<comment type="caution">
    <text evidence="3">The sequence shown here is derived from an EMBL/GenBank/DDBJ whole genome shotgun (WGS) entry which is preliminary data.</text>
</comment>
<dbReference type="EMBL" id="MU865929">
    <property type="protein sequence ID" value="KAK4451193.1"/>
    <property type="molecule type" value="Genomic_DNA"/>
</dbReference>
<sequence>MVQWHLFDYGLVGLRHQHYSVGRAGPLGPTALMPLSSPATAKPNQHHRPTKMASNLLPELPKSACPYILDKKVIACGKYQGLGTLSYIDPRDESRTRRERDFVFLRDRDPQAPVGMLVPNIYRDALGRWCTVLVRQFRPQYEADTVEFPAGMVSRNRPAAGPEIAEHAAVRELEEETTKTGTAVSTSPPLTSEPVPIAARISAVFVHARDKQGEEAGTQRLDKGEFTTEMQVPLADLDRELLALQDEDVLIDPRVWMFAVGIRCATDLNL</sequence>
<evidence type="ECO:0008006" key="5">
    <source>
        <dbReference type="Google" id="ProtNLM"/>
    </source>
</evidence>
<protein>
    <recommendedName>
        <fullName evidence="5">Nudix hydrolase domain-containing protein</fullName>
    </recommendedName>
</protein>
<dbReference type="InterPro" id="IPR015797">
    <property type="entry name" value="NUDIX_hydrolase-like_dom_sf"/>
</dbReference>
<feature type="compositionally biased region" description="Polar residues" evidence="2">
    <location>
        <begin position="179"/>
        <end position="190"/>
    </location>
</feature>
<dbReference type="PANTHER" id="PTHR11839">
    <property type="entry name" value="UDP/ADP-SUGAR PYROPHOSPHATASE"/>
    <property type="match status" value="1"/>
</dbReference>
<evidence type="ECO:0000256" key="2">
    <source>
        <dbReference type="SAM" id="MobiDB-lite"/>
    </source>
</evidence>
<proteinExistence type="predicted"/>
<feature type="region of interest" description="Disordered" evidence="2">
    <location>
        <begin position="172"/>
        <end position="192"/>
    </location>
</feature>